<reference evidence="2 3" key="1">
    <citation type="submission" date="2018-08" db="EMBL/GenBank/DDBJ databases">
        <title>Parvularcula sp. SM1705, isolated from surface water of the South Sea China.</title>
        <authorList>
            <person name="Sun L."/>
        </authorList>
    </citation>
    <scope>NUCLEOTIDE SEQUENCE [LARGE SCALE GENOMIC DNA]</scope>
    <source>
        <strain evidence="2 3">SM1705</strain>
    </source>
</reference>
<accession>A0A371R889</accession>
<protein>
    <recommendedName>
        <fullName evidence="4">Lipoprotein</fullName>
    </recommendedName>
</protein>
<proteinExistence type="predicted"/>
<dbReference type="PROSITE" id="PS51257">
    <property type="entry name" value="PROKAR_LIPOPROTEIN"/>
    <property type="match status" value="1"/>
</dbReference>
<feature type="compositionally biased region" description="Acidic residues" evidence="1">
    <location>
        <begin position="133"/>
        <end position="165"/>
    </location>
</feature>
<dbReference type="RefSeq" id="WP_116393392.1">
    <property type="nucleotide sequence ID" value="NZ_QUQO01000002.1"/>
</dbReference>
<organism evidence="2 3">
    <name type="scientific">Parvularcula marina</name>
    <dbReference type="NCBI Taxonomy" id="2292771"/>
    <lineage>
        <taxon>Bacteria</taxon>
        <taxon>Pseudomonadati</taxon>
        <taxon>Pseudomonadota</taxon>
        <taxon>Alphaproteobacteria</taxon>
        <taxon>Parvularculales</taxon>
        <taxon>Parvularculaceae</taxon>
        <taxon>Parvularcula</taxon>
    </lineage>
</organism>
<dbReference type="AlphaFoldDB" id="A0A371R889"/>
<gene>
    <name evidence="2" type="ORF">DX908_15510</name>
</gene>
<evidence type="ECO:0008006" key="4">
    <source>
        <dbReference type="Google" id="ProtNLM"/>
    </source>
</evidence>
<dbReference type="InParanoid" id="A0A371R889"/>
<dbReference type="Proteomes" id="UP000264589">
    <property type="component" value="Unassembled WGS sequence"/>
</dbReference>
<evidence type="ECO:0000256" key="1">
    <source>
        <dbReference type="SAM" id="MobiDB-lite"/>
    </source>
</evidence>
<keyword evidence="3" id="KW-1185">Reference proteome</keyword>
<feature type="region of interest" description="Disordered" evidence="1">
    <location>
        <begin position="129"/>
        <end position="165"/>
    </location>
</feature>
<sequence length="165" mass="18412">MRHMTFTRGTIALSTFVLLSGCYSMESQYRPRESADQPKTGYFETQRPDGTYELSVVAAVRSRSVAVSEPMELWERRAEELCGHDEYTMRIFHTYGAAGSDGLGSRVGSYVLNGLLNCDGDESALTRMTDASDTVEEHEDILPETDEADMDDLDEVEDTETDTSL</sequence>
<evidence type="ECO:0000313" key="3">
    <source>
        <dbReference type="Proteomes" id="UP000264589"/>
    </source>
</evidence>
<name>A0A371R889_9PROT</name>
<evidence type="ECO:0000313" key="2">
    <source>
        <dbReference type="EMBL" id="RFB01677.1"/>
    </source>
</evidence>
<dbReference type="EMBL" id="QUQO01000002">
    <property type="protein sequence ID" value="RFB01677.1"/>
    <property type="molecule type" value="Genomic_DNA"/>
</dbReference>
<comment type="caution">
    <text evidence="2">The sequence shown here is derived from an EMBL/GenBank/DDBJ whole genome shotgun (WGS) entry which is preliminary data.</text>
</comment>